<gene>
    <name evidence="3" type="ORF">XthCFBP4691_01910</name>
</gene>
<organism evidence="3 4">
    <name type="scientific">Xanthomonas theicola</name>
    <dbReference type="NCBI Taxonomy" id="56464"/>
    <lineage>
        <taxon>Bacteria</taxon>
        <taxon>Pseudomonadati</taxon>
        <taxon>Pseudomonadota</taxon>
        <taxon>Gammaproteobacteria</taxon>
        <taxon>Lysobacterales</taxon>
        <taxon>Lysobacteraceae</taxon>
        <taxon>Xanthomonas</taxon>
    </lineage>
</organism>
<keyword evidence="4" id="KW-1185">Reference proteome</keyword>
<evidence type="ECO:0000256" key="1">
    <source>
        <dbReference type="SAM" id="SignalP"/>
    </source>
</evidence>
<evidence type="ECO:0000259" key="2">
    <source>
        <dbReference type="Pfam" id="PF13827"/>
    </source>
</evidence>
<name>A0A2S6ZL13_9XANT</name>
<dbReference type="AlphaFoldDB" id="A0A2S6ZL13"/>
<feature type="chain" id="PRO_5015734619" description="DUF4189 domain-containing protein" evidence="1">
    <location>
        <begin position="23"/>
        <end position="175"/>
    </location>
</feature>
<proteinExistence type="predicted"/>
<evidence type="ECO:0000313" key="3">
    <source>
        <dbReference type="EMBL" id="PPT92961.1"/>
    </source>
</evidence>
<dbReference type="RefSeq" id="WP_128418862.1">
    <property type="nucleotide sequence ID" value="NZ_CP049017.1"/>
</dbReference>
<feature type="signal peptide" evidence="1">
    <location>
        <begin position="1"/>
        <end position="22"/>
    </location>
</feature>
<keyword evidence="1" id="KW-0732">Signal</keyword>
<dbReference type="Pfam" id="PF13827">
    <property type="entry name" value="DUF4189"/>
    <property type="match status" value="1"/>
</dbReference>
<dbReference type="InterPro" id="IPR025240">
    <property type="entry name" value="DUF4189"/>
</dbReference>
<dbReference type="Proteomes" id="UP000239898">
    <property type="component" value="Unassembled WGS sequence"/>
</dbReference>
<evidence type="ECO:0000313" key="4">
    <source>
        <dbReference type="Proteomes" id="UP000239898"/>
    </source>
</evidence>
<accession>A0A2S6ZL13</accession>
<sequence>MRHMAYWILPMAAALFCANAWAEQGCPPGLIPGGANPSNMATCAPIPPGYYQEQPAPPPRPLGKWLKTWGAVATDGGENLGVSTGKLKKSEAEQDARKKCDGISSEKCHVAISYQNQCVSVVQPKTEGLGIVTYYHGPSTEETSRDGLLNCQKNNHDMSCEVVYTNCTEQIFQRF</sequence>
<feature type="domain" description="DUF4189" evidence="2">
    <location>
        <begin position="69"/>
        <end position="167"/>
    </location>
</feature>
<dbReference type="OrthoDB" id="6003848at2"/>
<comment type="caution">
    <text evidence="3">The sequence shown here is derived from an EMBL/GenBank/DDBJ whole genome shotgun (WGS) entry which is preliminary data.</text>
</comment>
<reference evidence="3 4" key="1">
    <citation type="submission" date="2016-08" db="EMBL/GenBank/DDBJ databases">
        <title>Evolution of the type three secretion system and type three effector repertoires in Xanthomonas.</title>
        <authorList>
            <person name="Merda D."/>
            <person name="Briand M."/>
            <person name="Bosis E."/>
            <person name="Rousseau C."/>
            <person name="Portier P."/>
            <person name="Jacques M.-A."/>
            <person name="Fischer-Le Saux M."/>
        </authorList>
    </citation>
    <scope>NUCLEOTIDE SEQUENCE [LARGE SCALE GENOMIC DNA]</scope>
    <source>
        <strain evidence="3 4">CFBP 4691</strain>
    </source>
</reference>
<dbReference type="EMBL" id="MIGX01000004">
    <property type="protein sequence ID" value="PPT92961.1"/>
    <property type="molecule type" value="Genomic_DNA"/>
</dbReference>
<protein>
    <recommendedName>
        <fullName evidence="2">DUF4189 domain-containing protein</fullName>
    </recommendedName>
</protein>